<protein>
    <submittedName>
        <fullName evidence="3">DUF5681 domain-containing protein</fullName>
    </submittedName>
</protein>
<keyword evidence="4" id="KW-1185">Reference proteome</keyword>
<evidence type="ECO:0000256" key="1">
    <source>
        <dbReference type="SAM" id="MobiDB-lite"/>
    </source>
</evidence>
<proteinExistence type="predicted"/>
<organism evidence="3 4">
    <name type="scientific">Sphingorhabdus arenilitoris</name>
    <dbReference type="NCBI Taxonomy" id="1490041"/>
    <lineage>
        <taxon>Bacteria</taxon>
        <taxon>Pseudomonadati</taxon>
        <taxon>Pseudomonadota</taxon>
        <taxon>Alphaproteobacteria</taxon>
        <taxon>Sphingomonadales</taxon>
        <taxon>Sphingomonadaceae</taxon>
        <taxon>Sphingorhabdus</taxon>
    </lineage>
</organism>
<dbReference type="Proteomes" id="UP001595887">
    <property type="component" value="Unassembled WGS sequence"/>
</dbReference>
<gene>
    <name evidence="3" type="ORF">ACFOWX_03285</name>
</gene>
<dbReference type="Pfam" id="PF18932">
    <property type="entry name" value="DUF5681"/>
    <property type="match status" value="1"/>
</dbReference>
<evidence type="ECO:0000313" key="4">
    <source>
        <dbReference type="Proteomes" id="UP001595887"/>
    </source>
</evidence>
<evidence type="ECO:0000259" key="2">
    <source>
        <dbReference type="Pfam" id="PF18932"/>
    </source>
</evidence>
<feature type="domain" description="DUF5681" evidence="2">
    <location>
        <begin position="20"/>
        <end position="107"/>
    </location>
</feature>
<comment type="caution">
    <text evidence="3">The sequence shown here is derived from an EMBL/GenBank/DDBJ whole genome shotgun (WGS) entry which is preliminary data.</text>
</comment>
<feature type="region of interest" description="Disordered" evidence="1">
    <location>
        <begin position="1"/>
        <end position="50"/>
    </location>
</feature>
<sequence length="309" mass="35359">MSKKDAKPANTIGYANPPRDTRFKSGESGNYAGRPKKKHKPEPPIFNPARFPTRSLLRHEAARELKIRDIDGVSCISVTQAVLRSLEREALKGGPMAMRTYLQFVIQEDAAYHADKQKVFDVWSEIKAEQAAILERAKKEGREELDIVPHPDDIRLNWHELKVELLGPVDVEEKEAQDKRIEARDLMFELSIFYNEKSRLPDENGQNASVGLFFLTFVRIEAVLPRRLRCDHQKLHGDIMTRAVSGRGEWSSYLAKKCEEYGLPFFYIGRNDASPFSFPLDKLGFEFANGELRPSTPKLKRELKRMMGG</sequence>
<dbReference type="InterPro" id="IPR043736">
    <property type="entry name" value="DUF5681"/>
</dbReference>
<dbReference type="EMBL" id="JBHSDH010000012">
    <property type="protein sequence ID" value="MFC4291433.1"/>
    <property type="molecule type" value="Genomic_DNA"/>
</dbReference>
<accession>A0ABV8RDJ9</accession>
<reference evidence="4" key="1">
    <citation type="journal article" date="2019" name="Int. J. Syst. Evol. Microbiol.">
        <title>The Global Catalogue of Microorganisms (GCM) 10K type strain sequencing project: providing services to taxonomists for standard genome sequencing and annotation.</title>
        <authorList>
            <consortium name="The Broad Institute Genomics Platform"/>
            <consortium name="The Broad Institute Genome Sequencing Center for Infectious Disease"/>
            <person name="Wu L."/>
            <person name="Ma J."/>
        </authorList>
    </citation>
    <scope>NUCLEOTIDE SEQUENCE [LARGE SCALE GENOMIC DNA]</scope>
    <source>
        <strain evidence="4">CECT 8531</strain>
    </source>
</reference>
<name>A0ABV8RDJ9_9SPHN</name>
<evidence type="ECO:0000313" key="3">
    <source>
        <dbReference type="EMBL" id="MFC4291433.1"/>
    </source>
</evidence>
<dbReference type="RefSeq" id="WP_381421278.1">
    <property type="nucleotide sequence ID" value="NZ_JBHSDH010000012.1"/>
</dbReference>